<keyword evidence="1" id="KW-0472">Membrane</keyword>
<sequence>MLKILEFSSNFWKLLNVFMTPFLIFFFAYGNIRQRIRHLPLQ</sequence>
<proteinExistence type="predicted"/>
<keyword evidence="1" id="KW-0812">Transmembrane</keyword>
<feature type="transmembrane region" description="Helical" evidence="1">
    <location>
        <begin position="12"/>
        <end position="32"/>
    </location>
</feature>
<evidence type="ECO:0000313" key="2">
    <source>
        <dbReference type="EMBL" id="VDD56809.1"/>
    </source>
</evidence>
<gene>
    <name evidence="2" type="ORF">BOLC8T50038H</name>
</gene>
<name>A0A3P6GT35_BRAOL</name>
<dbReference type="EMBL" id="LR031879">
    <property type="protein sequence ID" value="VDD56809.1"/>
    <property type="molecule type" value="Genomic_DNA"/>
</dbReference>
<protein>
    <submittedName>
        <fullName evidence="2">Uncharacterized protein</fullName>
    </submittedName>
</protein>
<accession>A0A3P6GT35</accession>
<keyword evidence="1" id="KW-1133">Transmembrane helix</keyword>
<dbReference type="AlphaFoldDB" id="A0A3P6GT35"/>
<reference evidence="2" key="1">
    <citation type="submission" date="2018-11" db="EMBL/GenBank/DDBJ databases">
        <authorList>
            <consortium name="Genoscope - CEA"/>
            <person name="William W."/>
        </authorList>
    </citation>
    <scope>NUCLEOTIDE SEQUENCE</scope>
</reference>
<organism evidence="2">
    <name type="scientific">Brassica oleracea</name>
    <name type="common">Wild cabbage</name>
    <dbReference type="NCBI Taxonomy" id="3712"/>
    <lineage>
        <taxon>Eukaryota</taxon>
        <taxon>Viridiplantae</taxon>
        <taxon>Streptophyta</taxon>
        <taxon>Embryophyta</taxon>
        <taxon>Tracheophyta</taxon>
        <taxon>Spermatophyta</taxon>
        <taxon>Magnoliopsida</taxon>
        <taxon>eudicotyledons</taxon>
        <taxon>Gunneridae</taxon>
        <taxon>Pentapetalae</taxon>
        <taxon>rosids</taxon>
        <taxon>malvids</taxon>
        <taxon>Brassicales</taxon>
        <taxon>Brassicaceae</taxon>
        <taxon>Brassiceae</taxon>
        <taxon>Brassica</taxon>
    </lineage>
</organism>
<evidence type="ECO:0000256" key="1">
    <source>
        <dbReference type="SAM" id="Phobius"/>
    </source>
</evidence>